<reference evidence="1 2" key="1">
    <citation type="journal article" date="2014" name="Int. J. Syst. Evol. Microbiol.">
        <title>Complete genome sequence of Corynebacterium casei LMG S-19264T (=DSM 44701T), isolated from a smear-ripened cheese.</title>
        <authorList>
            <consortium name="US DOE Joint Genome Institute (JGI-PGF)"/>
            <person name="Walter F."/>
            <person name="Albersmeier A."/>
            <person name="Kalinowski J."/>
            <person name="Ruckert C."/>
        </authorList>
    </citation>
    <scope>NUCLEOTIDE SEQUENCE [LARGE SCALE GENOMIC DNA]</scope>
    <source>
        <strain evidence="1 2">KCTC 12866</strain>
    </source>
</reference>
<protein>
    <submittedName>
        <fullName evidence="1">Uncharacterized protein</fullName>
    </submittedName>
</protein>
<organism evidence="1 2">
    <name type="scientific">Persicitalea jodogahamensis</name>
    <dbReference type="NCBI Taxonomy" id="402147"/>
    <lineage>
        <taxon>Bacteria</taxon>
        <taxon>Pseudomonadati</taxon>
        <taxon>Bacteroidota</taxon>
        <taxon>Cytophagia</taxon>
        <taxon>Cytophagales</taxon>
        <taxon>Spirosomataceae</taxon>
        <taxon>Persicitalea</taxon>
    </lineage>
</organism>
<gene>
    <name evidence="1" type="ORF">GCM10007390_24260</name>
</gene>
<comment type="caution">
    <text evidence="1">The sequence shown here is derived from an EMBL/GenBank/DDBJ whole genome shotgun (WGS) entry which is preliminary data.</text>
</comment>
<dbReference type="Proteomes" id="UP000598271">
    <property type="component" value="Unassembled WGS sequence"/>
</dbReference>
<dbReference type="RefSeq" id="WP_189564700.1">
    <property type="nucleotide sequence ID" value="NZ_BMXF01000002.1"/>
</dbReference>
<evidence type="ECO:0000313" key="2">
    <source>
        <dbReference type="Proteomes" id="UP000598271"/>
    </source>
</evidence>
<accession>A0A8J3D8U7</accession>
<keyword evidence="2" id="KW-1185">Reference proteome</keyword>
<sequence>MNTARILYEQYKVLPKKVRKELKALIISEDEPEASNSLMAEIEHGLEEVKAMKEGKIPVRTFEDIKRDLRNGE</sequence>
<dbReference type="EMBL" id="BMXF01000002">
    <property type="protein sequence ID" value="GHB69787.1"/>
    <property type="molecule type" value="Genomic_DNA"/>
</dbReference>
<evidence type="ECO:0000313" key="1">
    <source>
        <dbReference type="EMBL" id="GHB69787.1"/>
    </source>
</evidence>
<dbReference type="AlphaFoldDB" id="A0A8J3D8U7"/>
<name>A0A8J3D8U7_9BACT</name>
<proteinExistence type="predicted"/>